<keyword evidence="3" id="KW-1133">Transmembrane helix</keyword>
<dbReference type="InterPro" id="IPR058792">
    <property type="entry name" value="Beta-barrel_RND_2"/>
</dbReference>
<evidence type="ECO:0000256" key="4">
    <source>
        <dbReference type="ARBA" id="ARBA00023136"/>
    </source>
</evidence>
<proteinExistence type="predicted"/>
<gene>
    <name evidence="8" type="ORF">H7965_07840</name>
</gene>
<dbReference type="Pfam" id="PF25954">
    <property type="entry name" value="Beta-barrel_RND_2"/>
    <property type="match status" value="1"/>
</dbReference>
<dbReference type="AlphaFoldDB" id="A0A9X0UD38"/>
<comment type="subcellular location">
    <subcellularLocation>
        <location evidence="1">Membrane</location>
        <topology evidence="1">Single-pass membrane protein</topology>
    </subcellularLocation>
</comment>
<evidence type="ECO:0000256" key="1">
    <source>
        <dbReference type="ARBA" id="ARBA00004167"/>
    </source>
</evidence>
<organism evidence="8 9">
    <name type="scientific">Siccirubricoccus deserti</name>
    <dbReference type="NCBI Taxonomy" id="2013562"/>
    <lineage>
        <taxon>Bacteria</taxon>
        <taxon>Pseudomonadati</taxon>
        <taxon>Pseudomonadota</taxon>
        <taxon>Alphaproteobacteria</taxon>
        <taxon>Acetobacterales</taxon>
        <taxon>Roseomonadaceae</taxon>
        <taxon>Siccirubricoccus</taxon>
    </lineage>
</organism>
<evidence type="ECO:0000313" key="8">
    <source>
        <dbReference type="EMBL" id="MBC4015236.1"/>
    </source>
</evidence>
<comment type="caution">
    <text evidence="8">The sequence shown here is derived from an EMBL/GenBank/DDBJ whole genome shotgun (WGS) entry which is preliminary data.</text>
</comment>
<evidence type="ECO:0000259" key="6">
    <source>
        <dbReference type="Pfam" id="PF25917"/>
    </source>
</evidence>
<evidence type="ECO:0000256" key="3">
    <source>
        <dbReference type="ARBA" id="ARBA00022989"/>
    </source>
</evidence>
<dbReference type="SUPFAM" id="SSF111369">
    <property type="entry name" value="HlyD-like secretion proteins"/>
    <property type="match status" value="2"/>
</dbReference>
<keyword evidence="4" id="KW-0472">Membrane</keyword>
<dbReference type="Gene3D" id="2.40.30.170">
    <property type="match status" value="1"/>
</dbReference>
<dbReference type="Pfam" id="PF25917">
    <property type="entry name" value="BSH_RND"/>
    <property type="match status" value="1"/>
</dbReference>
<feature type="domain" description="CusB-like beta-barrel" evidence="7">
    <location>
        <begin position="285"/>
        <end position="374"/>
    </location>
</feature>
<dbReference type="Gene3D" id="2.40.50.100">
    <property type="match status" value="1"/>
</dbReference>
<dbReference type="GO" id="GO:0055085">
    <property type="term" value="P:transmembrane transport"/>
    <property type="evidence" value="ECO:0007669"/>
    <property type="project" value="InterPro"/>
</dbReference>
<dbReference type="EMBL" id="JACOMF010000006">
    <property type="protein sequence ID" value="MBC4015236.1"/>
    <property type="molecule type" value="Genomic_DNA"/>
</dbReference>
<evidence type="ECO:0000313" key="9">
    <source>
        <dbReference type="Proteomes" id="UP000600101"/>
    </source>
</evidence>
<dbReference type="Gene3D" id="1.10.287.470">
    <property type="entry name" value="Helix hairpin bin"/>
    <property type="match status" value="1"/>
</dbReference>
<keyword evidence="9" id="KW-1185">Reference proteome</keyword>
<name>A0A9X0UD38_9PROT</name>
<dbReference type="PANTHER" id="PTHR30386:SF26">
    <property type="entry name" value="TRANSPORT PROTEIN COMB"/>
    <property type="match status" value="1"/>
</dbReference>
<evidence type="ECO:0000256" key="2">
    <source>
        <dbReference type="ARBA" id="ARBA00022692"/>
    </source>
</evidence>
<dbReference type="Proteomes" id="UP000600101">
    <property type="component" value="Unassembled WGS sequence"/>
</dbReference>
<dbReference type="GO" id="GO:0016020">
    <property type="term" value="C:membrane"/>
    <property type="evidence" value="ECO:0007669"/>
    <property type="project" value="UniProtKB-SubCell"/>
</dbReference>
<feature type="domain" description="Multidrug resistance protein MdtA-like barrel-sandwich hybrid" evidence="6">
    <location>
        <begin position="62"/>
        <end position="274"/>
    </location>
</feature>
<keyword evidence="5" id="KW-0175">Coiled coil</keyword>
<dbReference type="PANTHER" id="PTHR30386">
    <property type="entry name" value="MEMBRANE FUSION SUBUNIT OF EMRAB-TOLC MULTIDRUG EFFLUX PUMP"/>
    <property type="match status" value="1"/>
</dbReference>
<reference evidence="8" key="1">
    <citation type="submission" date="2020-08" db="EMBL/GenBank/DDBJ databases">
        <authorList>
            <person name="Hu Y."/>
            <person name="Nguyen S.V."/>
            <person name="Li F."/>
            <person name="Fanning S."/>
        </authorList>
    </citation>
    <scope>NUCLEOTIDE SEQUENCE</scope>
    <source>
        <strain evidence="8">SYSU D8009</strain>
    </source>
</reference>
<sequence length="378" mass="41188">MDIGQPSAARKLFAPDRGLARRLRLLGLVAALLATSAGAAWFIHRFVTLVFVDDARVAADMITVSSRVPGWVAEVRVIAGDIASRGSLLVRIDSRESEIMLRELEARLASVDARRAELEARLAMVDLQTSSAEAGSRAKLEVARAALPAAEAERVFAEAEYGRAMQLMASGSGTRQRHDQTRSLLDAARQKVLGATAEILNAEAQIAAATAAREELRVLRRQIESLEPQARELAAQRDRAALDLRDRSILMPFDGSIDRVFIDPGEYVAAGQRVLMLHDPTRVRVEANVKETEIRWFRPGTAVRVTVDALPGRRFDGVVERVASAATSEFALLPSPNPSGNFTKITQRLPVRIALRPAPEPGLLRPGMMVQVEASAIE</sequence>
<accession>A0A9X0UD38</accession>
<dbReference type="InterPro" id="IPR058625">
    <property type="entry name" value="MdtA-like_BSH"/>
</dbReference>
<keyword evidence="2" id="KW-0812">Transmembrane</keyword>
<evidence type="ECO:0000259" key="7">
    <source>
        <dbReference type="Pfam" id="PF25954"/>
    </source>
</evidence>
<dbReference type="InterPro" id="IPR050739">
    <property type="entry name" value="MFP"/>
</dbReference>
<evidence type="ECO:0000256" key="5">
    <source>
        <dbReference type="SAM" id="Coils"/>
    </source>
</evidence>
<protein>
    <submittedName>
        <fullName evidence="8">HlyD family secretion protein</fullName>
    </submittedName>
</protein>
<feature type="coiled-coil region" evidence="5">
    <location>
        <begin position="185"/>
        <end position="219"/>
    </location>
</feature>
<dbReference type="RefSeq" id="WP_186770010.1">
    <property type="nucleotide sequence ID" value="NZ_JACOMF010000006.1"/>
</dbReference>